<evidence type="ECO:0000256" key="1">
    <source>
        <dbReference type="SAM" id="Phobius"/>
    </source>
</evidence>
<comment type="caution">
    <text evidence="2">The sequence shown here is derived from an EMBL/GenBank/DDBJ whole genome shotgun (WGS) entry which is preliminary data.</text>
</comment>
<feature type="transmembrane region" description="Helical" evidence="1">
    <location>
        <begin position="49"/>
        <end position="69"/>
    </location>
</feature>
<dbReference type="EMBL" id="LUTQ01000063">
    <property type="protein sequence ID" value="OSN06718.1"/>
    <property type="molecule type" value="Genomic_DNA"/>
</dbReference>
<keyword evidence="3" id="KW-1185">Reference proteome</keyword>
<name>A0ABX3XCJ5_9GAMM</name>
<sequence length="76" mass="9145">MIGAKAGLEINHNNMIINSFIFNYEKKTTKMTPNVKQGFHSLQKHLKNGIHFIWIYYHNILYIFSHYYMGKGYFWV</sequence>
<proteinExistence type="predicted"/>
<organism evidence="2 3">
    <name type="scientific">Lonsdalea iberica</name>
    <dbReference type="NCBI Taxonomy" id="1082703"/>
    <lineage>
        <taxon>Bacteria</taxon>
        <taxon>Pseudomonadati</taxon>
        <taxon>Pseudomonadota</taxon>
        <taxon>Gammaproteobacteria</taxon>
        <taxon>Enterobacterales</taxon>
        <taxon>Pectobacteriaceae</taxon>
        <taxon>Lonsdalea</taxon>
    </lineage>
</organism>
<keyword evidence="1" id="KW-0472">Membrane</keyword>
<protein>
    <submittedName>
        <fullName evidence="2">Uncharacterized protein</fullName>
    </submittedName>
</protein>
<accession>A0ABX3XCJ5</accession>
<gene>
    <name evidence="2" type="ORF">AU512_14940</name>
</gene>
<keyword evidence="1" id="KW-1133">Transmembrane helix</keyword>
<evidence type="ECO:0000313" key="3">
    <source>
        <dbReference type="Proteomes" id="UP000194040"/>
    </source>
</evidence>
<reference evidence="2 3" key="1">
    <citation type="submission" date="2016-02" db="EMBL/GenBank/DDBJ databases">
        <title>Species-wide whole genome sequencing reveals diversity, host range in Lonsdalea quercina.</title>
        <authorList>
            <person name="Li Y."/>
        </authorList>
    </citation>
    <scope>NUCLEOTIDE SEQUENCE [LARGE SCALE GENOMIC DNA]</scope>
    <source>
        <strain evidence="2 3">LMG 26265</strain>
    </source>
</reference>
<keyword evidence="1" id="KW-0812">Transmembrane</keyword>
<evidence type="ECO:0000313" key="2">
    <source>
        <dbReference type="EMBL" id="OSN06718.1"/>
    </source>
</evidence>
<dbReference type="Proteomes" id="UP000194040">
    <property type="component" value="Unassembled WGS sequence"/>
</dbReference>